<organism evidence="1 2">
    <name type="scientific">Pleomorphomonas diazotrophica</name>
    <dbReference type="NCBI Taxonomy" id="1166257"/>
    <lineage>
        <taxon>Bacteria</taxon>
        <taxon>Pseudomonadati</taxon>
        <taxon>Pseudomonadota</taxon>
        <taxon>Alphaproteobacteria</taxon>
        <taxon>Hyphomicrobiales</taxon>
        <taxon>Pleomorphomonadaceae</taxon>
        <taxon>Pleomorphomonas</taxon>
    </lineage>
</organism>
<evidence type="ECO:0000313" key="1">
    <source>
        <dbReference type="EMBL" id="PKR89095.1"/>
    </source>
</evidence>
<proteinExistence type="predicted"/>
<protein>
    <submittedName>
        <fullName evidence="1">Uncharacterized protein</fullName>
    </submittedName>
</protein>
<dbReference type="Proteomes" id="UP000233491">
    <property type="component" value="Unassembled WGS sequence"/>
</dbReference>
<reference evidence="1 2" key="1">
    <citation type="submission" date="2017-12" db="EMBL/GenBank/DDBJ databases">
        <title>Anaerobic carbon monoxide metabolism by Pleomorphomonas carboxyditropha sp. nov., a new mesophilic hydrogenogenic carboxidotroph.</title>
        <authorList>
            <person name="Esquivel-Elizondo S."/>
            <person name="Krajmalnik-Brown R."/>
        </authorList>
    </citation>
    <scope>NUCLEOTIDE SEQUENCE [LARGE SCALE GENOMIC DNA]</scope>
    <source>
        <strain evidence="1 2">R5-392</strain>
    </source>
</reference>
<gene>
    <name evidence="1" type="ORF">CXZ10_11300</name>
</gene>
<dbReference type="EMBL" id="PJNW01000008">
    <property type="protein sequence ID" value="PKR89095.1"/>
    <property type="molecule type" value="Genomic_DNA"/>
</dbReference>
<dbReference type="OrthoDB" id="7605129at2"/>
<name>A0A1I4WIH8_9HYPH</name>
<dbReference type="AlphaFoldDB" id="A0A1I4WIH8"/>
<evidence type="ECO:0000313" key="2">
    <source>
        <dbReference type="Proteomes" id="UP000233491"/>
    </source>
</evidence>
<sequence>MSDENTPNRRIDEIRDSALSFKVGDESEGEIRAIIPIQNNLYVVKDRVIYSVILADDIDPNRTREDIPNAMQKVVEAGALDDVVIRTFLTGYGLFRKERVAVGVDYEAALLVVFDIMEDLLSAKSIISDIEDVILKNREKKIYPEGGVVVLPSLPNIGARTKSVIQKIDHALINIYKLACVFYGEETLRGAGPWLDGLSKYLSGTLAGDEKFVEVAKNIAVFGKAARNVRHCIEHPKSGQRIVLTDYQISPNKNLVEPSIEVIHKDTPFEKACISDFMNYLLDSTLTGAELLMAFLAAYHMAPLGGFEIGVGEIPVDQRRDGVRYGYLINLGGKLHRLG</sequence>
<dbReference type="RefSeq" id="WP_101289316.1">
    <property type="nucleotide sequence ID" value="NZ_FOUQ01000017.1"/>
</dbReference>
<accession>A0A1I4WIH8</accession>
<keyword evidence="2" id="KW-1185">Reference proteome</keyword>
<comment type="caution">
    <text evidence="1">The sequence shown here is derived from an EMBL/GenBank/DDBJ whole genome shotgun (WGS) entry which is preliminary data.</text>
</comment>